<organism evidence="2 3">
    <name type="scientific">Schizopora paradoxa</name>
    <dbReference type="NCBI Taxonomy" id="27342"/>
    <lineage>
        <taxon>Eukaryota</taxon>
        <taxon>Fungi</taxon>
        <taxon>Dikarya</taxon>
        <taxon>Basidiomycota</taxon>
        <taxon>Agaricomycotina</taxon>
        <taxon>Agaricomycetes</taxon>
        <taxon>Hymenochaetales</taxon>
        <taxon>Schizoporaceae</taxon>
        <taxon>Schizopora</taxon>
    </lineage>
</organism>
<name>A0A0H2RU41_9AGAM</name>
<gene>
    <name evidence="2" type="ORF">SCHPADRAFT_391784</name>
</gene>
<dbReference type="InParanoid" id="A0A0H2RU41"/>
<keyword evidence="3" id="KW-1185">Reference proteome</keyword>
<protein>
    <submittedName>
        <fullName evidence="2">Uncharacterized protein</fullName>
    </submittedName>
</protein>
<accession>A0A0H2RU41</accession>
<evidence type="ECO:0000313" key="3">
    <source>
        <dbReference type="Proteomes" id="UP000053477"/>
    </source>
</evidence>
<dbReference type="EMBL" id="KQ085968">
    <property type="protein sequence ID" value="KLO12933.1"/>
    <property type="molecule type" value="Genomic_DNA"/>
</dbReference>
<dbReference type="Proteomes" id="UP000053477">
    <property type="component" value="Unassembled WGS sequence"/>
</dbReference>
<proteinExistence type="predicted"/>
<reference evidence="2 3" key="1">
    <citation type="submission" date="2015-04" db="EMBL/GenBank/DDBJ databases">
        <title>Complete genome sequence of Schizopora paradoxa KUC8140, a cosmopolitan wood degrader in East Asia.</title>
        <authorList>
            <consortium name="DOE Joint Genome Institute"/>
            <person name="Min B."/>
            <person name="Park H."/>
            <person name="Jang Y."/>
            <person name="Kim J.-J."/>
            <person name="Kim K.H."/>
            <person name="Pangilinan J."/>
            <person name="Lipzen A."/>
            <person name="Riley R."/>
            <person name="Grigoriev I.V."/>
            <person name="Spatafora J.W."/>
            <person name="Choi I.-G."/>
        </authorList>
    </citation>
    <scope>NUCLEOTIDE SEQUENCE [LARGE SCALE GENOMIC DNA]</scope>
    <source>
        <strain evidence="2 3">KUC8140</strain>
    </source>
</reference>
<sequence length="170" mass="19107">MERKRGSQGREAGSPSSAHLEWEENEETKAMNSSRKGDWSLEKTVRIGLWRLTIPEKRVENAYATIPNHPSSSGRAATGCSWRSVNCLGMMIVYRFVCTGHLLSRVEMGCAKKFTKNVPNYSCKFFSRGSLNGLLTIRYLHAKMDWRHRETVLSGCLTSIIAGSPCSYIV</sequence>
<evidence type="ECO:0000256" key="1">
    <source>
        <dbReference type="SAM" id="MobiDB-lite"/>
    </source>
</evidence>
<feature type="region of interest" description="Disordered" evidence="1">
    <location>
        <begin position="1"/>
        <end position="35"/>
    </location>
</feature>
<evidence type="ECO:0000313" key="2">
    <source>
        <dbReference type="EMBL" id="KLO12933.1"/>
    </source>
</evidence>
<dbReference type="AlphaFoldDB" id="A0A0H2RU41"/>